<reference evidence="1" key="2">
    <citation type="submission" date="2007-04" db="EMBL/GenBank/DDBJ databases">
        <title>The genome of the human body louse.</title>
        <authorList>
            <consortium name="The Human Body Louse Genome Consortium"/>
            <person name="Kirkness E."/>
            <person name="Walenz B."/>
            <person name="Hass B."/>
            <person name="Bruggner R."/>
            <person name="Strausberg R."/>
        </authorList>
    </citation>
    <scope>NUCLEOTIDE SEQUENCE</scope>
    <source>
        <strain evidence="1">USDA</strain>
    </source>
</reference>
<dbReference type="EnsemblMetazoa" id="PHUM418080-RA">
    <property type="protein sequence ID" value="PHUM418080-PA"/>
    <property type="gene ID" value="PHUM418080"/>
</dbReference>
<reference evidence="2" key="3">
    <citation type="submission" date="2021-02" db="UniProtKB">
        <authorList>
            <consortium name="EnsemblMetazoa"/>
        </authorList>
    </citation>
    <scope>IDENTIFICATION</scope>
    <source>
        <strain evidence="2">USDA</strain>
    </source>
</reference>
<dbReference type="InterPro" id="IPR047227">
    <property type="entry name" value="MEX3"/>
</dbReference>
<dbReference type="EMBL" id="DS235750">
    <property type="protein sequence ID" value="EEB16320.1"/>
    <property type="molecule type" value="Genomic_DNA"/>
</dbReference>
<dbReference type="Proteomes" id="UP000009046">
    <property type="component" value="Unassembled WGS sequence"/>
</dbReference>
<dbReference type="VEuPathDB" id="VectorBase:PHUM418080"/>
<reference evidence="1" key="1">
    <citation type="submission" date="2007-04" db="EMBL/GenBank/DDBJ databases">
        <title>Annotation of Pediculus humanus corporis strain USDA.</title>
        <authorList>
            <person name="Kirkness E."/>
            <person name="Hannick L."/>
            <person name="Hass B."/>
            <person name="Bruggner R."/>
            <person name="Lawson D."/>
            <person name="Bidwell S."/>
            <person name="Joardar V."/>
            <person name="Caler E."/>
            <person name="Walenz B."/>
            <person name="Inman J."/>
            <person name="Schobel S."/>
            <person name="Galinsky K."/>
            <person name="Amedeo P."/>
            <person name="Strausberg R."/>
        </authorList>
    </citation>
    <scope>NUCLEOTIDE SEQUENCE</scope>
    <source>
        <strain evidence="1">USDA</strain>
    </source>
</reference>
<dbReference type="GeneID" id="8234437"/>
<accession>E0VSG4</accession>
<dbReference type="PANTHER" id="PTHR23285:SF7">
    <property type="entry name" value="LD09246P1"/>
    <property type="match status" value="1"/>
</dbReference>
<proteinExistence type="predicted"/>
<dbReference type="RefSeq" id="XP_002429058.1">
    <property type="nucleotide sequence ID" value="XM_002429013.1"/>
</dbReference>
<dbReference type="KEGG" id="phu:Phum_PHUM418080"/>
<dbReference type="CTD" id="8234437"/>
<gene>
    <name evidence="2" type="primary">8234437</name>
    <name evidence="1" type="ORF">Phum_PHUM418080</name>
</gene>
<dbReference type="AlphaFoldDB" id="E0VSG4"/>
<protein>
    <submittedName>
        <fullName evidence="1 2">Uncharacterized protein</fullName>
    </submittedName>
</protein>
<dbReference type="HOGENOM" id="CLU_162899_0_0_1"/>
<dbReference type="InParanoid" id="E0VSG4"/>
<dbReference type="PANTHER" id="PTHR23285">
    <property type="entry name" value="RING FINGER AND KH DOMAIN CONTAINING PROTEIN 1"/>
    <property type="match status" value="1"/>
</dbReference>
<evidence type="ECO:0000313" key="1">
    <source>
        <dbReference type="EMBL" id="EEB16320.1"/>
    </source>
</evidence>
<dbReference type="GO" id="GO:0003723">
    <property type="term" value="F:RNA binding"/>
    <property type="evidence" value="ECO:0007669"/>
    <property type="project" value="InterPro"/>
</dbReference>
<keyword evidence="3" id="KW-1185">Reference proteome</keyword>
<name>E0VSG4_PEDHC</name>
<dbReference type="EMBL" id="AAZO01005127">
    <property type="status" value="NOT_ANNOTATED_CDS"/>
    <property type="molecule type" value="Genomic_DNA"/>
</dbReference>
<sequence length="114" mass="12305">MPANLCDMERAGNGVDERTLQLAFELSMLGLDHISPSTMANSGVVADDNLDVTLSNPVGFASSIIEEVRNKRSQNMTECVPVPSSEHVAEIVGRQGLFHLNQTSPNTIVAIHVF</sequence>
<evidence type="ECO:0000313" key="3">
    <source>
        <dbReference type="Proteomes" id="UP000009046"/>
    </source>
</evidence>
<dbReference type="OrthoDB" id="427410at2759"/>
<dbReference type="OMA" id="TSLFCEM"/>
<organism>
    <name type="scientific">Pediculus humanus subsp. corporis</name>
    <name type="common">Body louse</name>
    <dbReference type="NCBI Taxonomy" id="121224"/>
    <lineage>
        <taxon>Eukaryota</taxon>
        <taxon>Metazoa</taxon>
        <taxon>Ecdysozoa</taxon>
        <taxon>Arthropoda</taxon>
        <taxon>Hexapoda</taxon>
        <taxon>Insecta</taxon>
        <taxon>Pterygota</taxon>
        <taxon>Neoptera</taxon>
        <taxon>Paraneoptera</taxon>
        <taxon>Psocodea</taxon>
        <taxon>Troctomorpha</taxon>
        <taxon>Phthiraptera</taxon>
        <taxon>Anoplura</taxon>
        <taxon>Pediculidae</taxon>
        <taxon>Pediculus</taxon>
    </lineage>
</organism>
<evidence type="ECO:0000313" key="2">
    <source>
        <dbReference type="EnsemblMetazoa" id="PHUM418080-PA"/>
    </source>
</evidence>
<dbReference type="eggNOG" id="ENOG502SCX4">
    <property type="taxonomic scope" value="Eukaryota"/>
</dbReference>